<dbReference type="CDD" id="cd00198">
    <property type="entry name" value="vWFA"/>
    <property type="match status" value="1"/>
</dbReference>
<evidence type="ECO:0000313" key="3">
    <source>
        <dbReference type="EMBL" id="MCC0178961.1"/>
    </source>
</evidence>
<organism evidence="3 4">
    <name type="scientific">Waterburya agarophytonicola KI4</name>
    <dbReference type="NCBI Taxonomy" id="2874699"/>
    <lineage>
        <taxon>Bacteria</taxon>
        <taxon>Bacillati</taxon>
        <taxon>Cyanobacteriota</taxon>
        <taxon>Cyanophyceae</taxon>
        <taxon>Pleurocapsales</taxon>
        <taxon>Hyellaceae</taxon>
        <taxon>Waterburya</taxon>
        <taxon>Waterburya agarophytonicola</taxon>
    </lineage>
</organism>
<dbReference type="Gene3D" id="2.60.40.10">
    <property type="entry name" value="Immunoglobulins"/>
    <property type="match status" value="1"/>
</dbReference>
<dbReference type="InterPro" id="IPR018247">
    <property type="entry name" value="EF_Hand_1_Ca_BS"/>
</dbReference>
<dbReference type="PROSITE" id="PS51233">
    <property type="entry name" value="VWFD"/>
    <property type="match status" value="1"/>
</dbReference>
<dbReference type="Gene3D" id="3.40.50.410">
    <property type="entry name" value="von Willebrand factor, type A domain"/>
    <property type="match status" value="1"/>
</dbReference>
<dbReference type="SMART" id="SM00216">
    <property type="entry name" value="VWD"/>
    <property type="match status" value="1"/>
</dbReference>
<dbReference type="Proteomes" id="UP000729733">
    <property type="component" value="Unassembled WGS sequence"/>
</dbReference>
<dbReference type="PROSITE" id="PS50234">
    <property type="entry name" value="VWFA"/>
    <property type="match status" value="1"/>
</dbReference>
<evidence type="ECO:0000259" key="2">
    <source>
        <dbReference type="PROSITE" id="PS51233"/>
    </source>
</evidence>
<gene>
    <name evidence="3" type="ORF">I4641_18495</name>
</gene>
<protein>
    <submittedName>
        <fullName evidence="3">VWD domain-containing protein</fullName>
    </submittedName>
</protein>
<dbReference type="PROSITE" id="PS00018">
    <property type="entry name" value="EF_HAND_1"/>
    <property type="match status" value="1"/>
</dbReference>
<dbReference type="SUPFAM" id="SSF117074">
    <property type="entry name" value="Hypothetical protein PA1324"/>
    <property type="match status" value="1"/>
</dbReference>
<dbReference type="InterPro" id="IPR036465">
    <property type="entry name" value="vWFA_dom_sf"/>
</dbReference>
<dbReference type="AlphaFoldDB" id="A0A964FHA4"/>
<name>A0A964FHA4_9CYAN</name>
<dbReference type="PANTHER" id="PTHR13802:SF65">
    <property type="entry name" value="NIDOGEN"/>
    <property type="match status" value="1"/>
</dbReference>
<dbReference type="InterPro" id="IPR051495">
    <property type="entry name" value="Epithelial_Barrier/Signaling"/>
</dbReference>
<dbReference type="EMBL" id="JADWDC010000061">
    <property type="protein sequence ID" value="MCC0178961.1"/>
    <property type="molecule type" value="Genomic_DNA"/>
</dbReference>
<dbReference type="SMART" id="SM00327">
    <property type="entry name" value="VWA"/>
    <property type="match status" value="1"/>
</dbReference>
<dbReference type="Pfam" id="PF00094">
    <property type="entry name" value="VWD"/>
    <property type="match status" value="1"/>
</dbReference>
<dbReference type="Pfam" id="PF18885">
    <property type="entry name" value="DUF5648"/>
    <property type="match status" value="1"/>
</dbReference>
<proteinExistence type="predicted"/>
<dbReference type="InterPro" id="IPR013783">
    <property type="entry name" value="Ig-like_fold"/>
</dbReference>
<dbReference type="InterPro" id="IPR043708">
    <property type="entry name" value="DUF5648"/>
</dbReference>
<accession>A0A964FHA4</accession>
<dbReference type="InterPro" id="IPR002035">
    <property type="entry name" value="VWF_A"/>
</dbReference>
<sequence>MVTLNTSPGDGGLNIGVDAFGAFGSNAGGIETSDAIYNPLGEIEESGTVFQSYVAIGINNDDSPTRTFLSSSNLEAPEFSNFTATNASSTFDFSGLNFVLNQEVSDLADGEQRTGSNLVQTYTITNPGTETLEFELIRYLDGDLDFDGSIQDTGGRFFEGSQEILFETDSGDSGASATTFVGITTTGGSEENYEISSFSGLSSNIIAGEALSNTIQGDGDDEDQFIDGDAYDVTLGLGNIFSLAPGESITYQTTTIFGSGIPEQVASSTPPLPLPDAIVACTNNDPRLITWDGVYYGFQGAGEFILVESPERQIHVRQQPLGTNVAANTAIATTINGTRVGIYANSPNPVLIDGVATEIADNSSITVDDANIFRNGNEYTLVYGNGEQIVTDVRNTSRIDIKLYLDDERQGQIAGLLGNANGDTADDLSLRDGAVLAQPVPFETLYGQFADSWRITQEESLFDYGEGESTATFTDLNFPTAPVTLDDLDPALRAAAEQQVIDAGIAPDNPLFAPTVIDLVFTQDPSVIEAALETQPPEVVLPIEPPVNITPPATGSATIQGITFEDLNSNGVRDSELVQGGNPDLIFVIDVSGSAGSSFAGMPVGDVNGDGRENTILDAELAGFIGLNQRLQEQGLGDNIDIGVVVFGSSGVPVNLLPLPAEGQVGTAEFRFTATPNTDSNNNGIVDVEEVLSTIETGAFSAGSGTDFRDALAVSQASFDSIGTAPGEGNLIFLSDGEASISDDDEALLGLRNNNVNISAFGVGEGADLENLQVIDSEAQIFTSTDEFLATLGVIEGGNGEQDRNTLEPVQTGIQVYLDLNNNGLLDGNEPVQTTASDNPETADINEAGNYQFNNLAAGSYTVREVVPSGFIQTTTPAAYEIIIAEEETVSNLDFGNVRADGGDITGVPVYRFLRTDTQTQFYTTSEVERDVVLETLPQYQLEGISFVGVPDPGEADPITGTSPVYRFFNTSTGVHLYTISEIERDAIQENLPNYNFEGTSYYGYNTQAEGTIPLYRFYNPALDAHFYTPTAAERDFFLESPDFQPESGDSGIAFYVEPPPVV</sequence>
<feature type="domain" description="VWFA" evidence="1">
    <location>
        <begin position="584"/>
        <end position="786"/>
    </location>
</feature>
<comment type="caution">
    <text evidence="3">The sequence shown here is derived from an EMBL/GenBank/DDBJ whole genome shotgun (WGS) entry which is preliminary data.</text>
</comment>
<evidence type="ECO:0000259" key="1">
    <source>
        <dbReference type="PROSITE" id="PS50234"/>
    </source>
</evidence>
<dbReference type="RefSeq" id="WP_229642065.1">
    <property type="nucleotide sequence ID" value="NZ_JADWDC010000061.1"/>
</dbReference>
<keyword evidence="4" id="KW-1185">Reference proteome</keyword>
<dbReference type="InterPro" id="IPR001846">
    <property type="entry name" value="VWF_type-D"/>
</dbReference>
<dbReference type="PANTHER" id="PTHR13802">
    <property type="entry name" value="MUCIN 4-RELATED"/>
    <property type="match status" value="1"/>
</dbReference>
<evidence type="ECO:0000313" key="4">
    <source>
        <dbReference type="Proteomes" id="UP000729733"/>
    </source>
</evidence>
<dbReference type="SUPFAM" id="SSF53300">
    <property type="entry name" value="vWA-like"/>
    <property type="match status" value="1"/>
</dbReference>
<feature type="domain" description="VWFD" evidence="2">
    <location>
        <begin position="278"/>
        <end position="461"/>
    </location>
</feature>
<reference evidence="3" key="1">
    <citation type="journal article" date="2021" name="Antonie Van Leeuwenhoek">
        <title>Draft genome and description of Waterburya agarophytonicola gen. nov. sp. nov. (Pleurocapsales, Cyanobacteria): a seaweed symbiont.</title>
        <authorList>
            <person name="Bonthond G."/>
            <person name="Shalygin S."/>
            <person name="Bayer T."/>
            <person name="Weinberger F."/>
        </authorList>
    </citation>
    <scope>NUCLEOTIDE SEQUENCE</scope>
    <source>
        <strain evidence="3">KI4</strain>
    </source>
</reference>